<gene>
    <name evidence="1" type="ORF">JG688_00018048</name>
</gene>
<dbReference type="Proteomes" id="UP000709295">
    <property type="component" value="Unassembled WGS sequence"/>
</dbReference>
<organism evidence="1 2">
    <name type="scientific">Phytophthora aleatoria</name>
    <dbReference type="NCBI Taxonomy" id="2496075"/>
    <lineage>
        <taxon>Eukaryota</taxon>
        <taxon>Sar</taxon>
        <taxon>Stramenopiles</taxon>
        <taxon>Oomycota</taxon>
        <taxon>Peronosporomycetes</taxon>
        <taxon>Peronosporales</taxon>
        <taxon>Peronosporaceae</taxon>
        <taxon>Phytophthora</taxon>
    </lineage>
</organism>
<proteinExistence type="predicted"/>
<name>A0A8J5IGH5_9STRA</name>
<feature type="non-terminal residue" evidence="1">
    <location>
        <position position="1"/>
    </location>
</feature>
<keyword evidence="2" id="KW-1185">Reference proteome</keyword>
<evidence type="ECO:0000313" key="2">
    <source>
        <dbReference type="Proteomes" id="UP000709295"/>
    </source>
</evidence>
<dbReference type="EMBL" id="JAENGY010003053">
    <property type="protein sequence ID" value="KAG6942564.1"/>
    <property type="molecule type" value="Genomic_DNA"/>
</dbReference>
<reference evidence="1" key="1">
    <citation type="submission" date="2021-01" db="EMBL/GenBank/DDBJ databases">
        <title>Phytophthora aleatoria, a newly-described species from Pinus radiata is distinct from Phytophthora cactorum isolates based on comparative genomics.</title>
        <authorList>
            <person name="Mcdougal R."/>
            <person name="Panda P."/>
            <person name="Williams N."/>
            <person name="Studholme D.J."/>
        </authorList>
    </citation>
    <scope>NUCLEOTIDE SEQUENCE</scope>
    <source>
        <strain evidence="1">NZFS 4037</strain>
    </source>
</reference>
<accession>A0A8J5IGH5</accession>
<sequence>LLNLKLTGGTGNVYVCSSKTKCSFEVRVLRSKSTFASDYFANSFSAEHNGYSGFAKATAVQIATVA</sequence>
<evidence type="ECO:0000313" key="1">
    <source>
        <dbReference type="EMBL" id="KAG6942564.1"/>
    </source>
</evidence>
<dbReference type="AlphaFoldDB" id="A0A8J5IGH5"/>
<protein>
    <submittedName>
        <fullName evidence="1">Uncharacterized protein</fullName>
    </submittedName>
</protein>
<comment type="caution">
    <text evidence="1">The sequence shown here is derived from an EMBL/GenBank/DDBJ whole genome shotgun (WGS) entry which is preliminary data.</text>
</comment>